<protein>
    <recommendedName>
        <fullName evidence="2">Restriction endonuclease</fullName>
    </recommendedName>
</protein>
<evidence type="ECO:0008006" key="2">
    <source>
        <dbReference type="Google" id="ProtNLM"/>
    </source>
</evidence>
<reference evidence="1" key="1">
    <citation type="submission" date="2023-03" db="EMBL/GenBank/DDBJ databases">
        <title>Edaphobacter sp.</title>
        <authorList>
            <person name="Huber K.J."/>
            <person name="Papendorf J."/>
            <person name="Pilke C."/>
            <person name="Bunk B."/>
            <person name="Sproeer C."/>
            <person name="Pester M."/>
        </authorList>
    </citation>
    <scope>NUCLEOTIDE SEQUENCE</scope>
    <source>
        <strain evidence="1">DSM 109920</strain>
    </source>
</reference>
<accession>A0AAU7D9P6</accession>
<dbReference type="RefSeq" id="WP_348270070.1">
    <property type="nucleotide sequence ID" value="NZ_CP121195.1"/>
</dbReference>
<organism evidence="1">
    <name type="scientific">Edaphobacter paludis</name>
    <dbReference type="NCBI Taxonomy" id="3035702"/>
    <lineage>
        <taxon>Bacteria</taxon>
        <taxon>Pseudomonadati</taxon>
        <taxon>Acidobacteriota</taxon>
        <taxon>Terriglobia</taxon>
        <taxon>Terriglobales</taxon>
        <taxon>Acidobacteriaceae</taxon>
        <taxon>Edaphobacter</taxon>
    </lineage>
</organism>
<sequence length="342" mass="38534">MAERQQSTSGFIQAQRLAQADHFTAVCPEPGYKGSAYRLAPHRREFNLAPSIREAAPAYFNEKQITWHIHASHGLSSQVCCLNFLMPLATRPDALSRVIANALGIEPPEMLEIECGPNSEPWFIGFEWIGERDYLNEGGASSSRTRGANATSSDAILRFRHAGRIETLLIEWKYTETYGAPIPNKVREGAARTPNEVRADRYRERMFAPNGPIRNDLNLKLEDFFWEPFYQLLRQQMLAFQMEKAREAETDRVRVLHISAAGNRRLHAVTSKALNRFGVDAFAVFAETLVDPAAFVCRTIEQVFGPLMAEMPEDPWAAYLAGRYTFLAPTDPGDGLPRSRQS</sequence>
<dbReference type="EMBL" id="CP121195">
    <property type="protein sequence ID" value="XBH14797.1"/>
    <property type="molecule type" value="Genomic_DNA"/>
</dbReference>
<dbReference type="AlphaFoldDB" id="A0AAU7D9P6"/>
<proteinExistence type="predicted"/>
<dbReference type="InterPro" id="IPR054333">
    <property type="entry name" value="REase-ARP-assoc"/>
</dbReference>
<dbReference type="Pfam" id="PF22558">
    <property type="entry name" value="REase-ARP"/>
    <property type="match status" value="1"/>
</dbReference>
<name>A0AAU7D9P6_9BACT</name>
<evidence type="ECO:0000313" key="1">
    <source>
        <dbReference type="EMBL" id="XBH14797.1"/>
    </source>
</evidence>
<gene>
    <name evidence="1" type="ORF">P8936_06475</name>
</gene>